<feature type="domain" description="PEP-utilising enzyme C-terminal" evidence="10">
    <location>
        <begin position="254"/>
        <end position="531"/>
    </location>
</feature>
<protein>
    <recommendedName>
        <fullName evidence="3">Phosphoenolpyruvate-protein phosphotransferase</fullName>
    </recommendedName>
    <alternativeName>
        <fullName evidence="8">Phosphotransferase system, enzyme I</fullName>
    </alternativeName>
</protein>
<evidence type="ECO:0000256" key="4">
    <source>
        <dbReference type="ARBA" id="ARBA00022679"/>
    </source>
</evidence>
<gene>
    <name evidence="12" type="ORF">P7079_03280</name>
</gene>
<dbReference type="InterPro" id="IPR036618">
    <property type="entry name" value="PtsI_HPr-bd_sf"/>
</dbReference>
<dbReference type="RefSeq" id="WP_278013404.1">
    <property type="nucleotide sequence ID" value="NZ_CP121208.1"/>
</dbReference>
<keyword evidence="13" id="KW-1185">Reference proteome</keyword>
<reference evidence="12 13" key="1">
    <citation type="submission" date="2023-03" db="EMBL/GenBank/DDBJ databases">
        <title>Complete genome of Arcanobacterium canis strain DSM 25104 isolated in 2010 from a canine otitis externa in Germany.</title>
        <authorList>
            <person name="Borowiak M."/>
            <person name="Kreitlow A."/>
            <person name="Malorny B."/>
            <person name="Laemmler C."/>
            <person name="Prenger-Berninghoff E."/>
            <person name="Ploetz M."/>
            <person name="Abdulmawjood A."/>
        </authorList>
    </citation>
    <scope>NUCLEOTIDE SEQUENCE [LARGE SCALE GENOMIC DNA]</scope>
    <source>
        <strain evidence="12 13">DSM 25104</strain>
    </source>
</reference>
<dbReference type="Pfam" id="PF05524">
    <property type="entry name" value="PEP-utilisers_N"/>
    <property type="match status" value="1"/>
</dbReference>
<dbReference type="Pfam" id="PF02896">
    <property type="entry name" value="PEP-utilizers_C"/>
    <property type="match status" value="1"/>
</dbReference>
<dbReference type="SUPFAM" id="SSF51621">
    <property type="entry name" value="Phosphoenolpyruvate/pyruvate domain"/>
    <property type="match status" value="1"/>
</dbReference>
<evidence type="ECO:0000256" key="2">
    <source>
        <dbReference type="ARBA" id="ARBA00007837"/>
    </source>
</evidence>
<keyword evidence="6" id="KW-0418">Kinase</keyword>
<dbReference type="InterPro" id="IPR008279">
    <property type="entry name" value="PEP-util_enz_mobile_dom"/>
</dbReference>
<evidence type="ECO:0000313" key="13">
    <source>
        <dbReference type="Proteomes" id="UP001215216"/>
    </source>
</evidence>
<dbReference type="Proteomes" id="UP001215216">
    <property type="component" value="Chromosome"/>
</dbReference>
<evidence type="ECO:0000256" key="5">
    <source>
        <dbReference type="ARBA" id="ARBA00022723"/>
    </source>
</evidence>
<comment type="cofactor">
    <cofactor evidence="1">
        <name>Mg(2+)</name>
        <dbReference type="ChEBI" id="CHEBI:18420"/>
    </cofactor>
</comment>
<dbReference type="InterPro" id="IPR050499">
    <property type="entry name" value="PEP-utilizing_PTS_enzyme"/>
</dbReference>
<dbReference type="InterPro" id="IPR015813">
    <property type="entry name" value="Pyrv/PenolPyrv_kinase-like_dom"/>
</dbReference>
<dbReference type="Gene3D" id="3.50.30.10">
    <property type="entry name" value="Phosphohistidine domain"/>
    <property type="match status" value="1"/>
</dbReference>
<feature type="domain" description="Phosphotransferase system enzyme I N-terminal" evidence="11">
    <location>
        <begin position="7"/>
        <end position="123"/>
    </location>
</feature>
<keyword evidence="5" id="KW-0479">Metal-binding</keyword>
<evidence type="ECO:0000259" key="9">
    <source>
        <dbReference type="Pfam" id="PF00391"/>
    </source>
</evidence>
<evidence type="ECO:0000256" key="6">
    <source>
        <dbReference type="ARBA" id="ARBA00022777"/>
    </source>
</evidence>
<dbReference type="Gene3D" id="3.20.20.60">
    <property type="entry name" value="Phosphoenolpyruvate-binding domains"/>
    <property type="match status" value="1"/>
</dbReference>
<comment type="similarity">
    <text evidence="2">Belongs to the PEP-utilizing enzyme family.</text>
</comment>
<proteinExistence type="inferred from homology"/>
<accession>A0ABY8FZQ3</accession>
<dbReference type="InterPro" id="IPR000121">
    <property type="entry name" value="PEP_util_C"/>
</dbReference>
<sequence length="572" mass="59345">MASQSLKGIGVFAGSAVASAVVVERVDADAVKEVEFADSGAARELATAALGAVAEHLTKRAANVEGHAKEVLEATAGLATDRGLVKAVAKKADAGSGPVEAVRAAVADYSAKLEKIGGYMAERVSDLADIRDRAIAELAGLPQPGIPAFDGEAVIVADDLAPADTATLDPHRVLAVVTEKGGPTSHTAILCAQLGIPAVVRANGAGEIATGTTIGVDGERGIVLVDPSEEEADALVERARVRAEALASAVGKGETSDGHRVQLLVNIGGAEEAEKVAAAHTASDDPIEGIGLFRTEFLYLDRADAPSVEEQTDTYRRVLAAFAGKKVVFRTLDAGSDKPLKFTEKIDEENPALGVRGIRMCQRNEQLLRDQLEAIAAGYRAVVESDLPGVHETLLWVMAPMVADADEADWFFDLAHEYGIENAGIMIETPAAAIRSGVVLKNGAFGSLGTNDLTQYTMAADRLQGDLAALNSPWQPAVLDMIAAAVDGTENPIGVCGEAGGDPLLALVLTGIGVKSLSMAAPKVSAVRFALSLHSHAQCVEFAQIARQARTAHAAREAVLAKVHPKLAALVS</sequence>
<dbReference type="PANTHER" id="PTHR46244:SF3">
    <property type="entry name" value="PHOSPHOENOLPYRUVATE-PROTEIN PHOSPHOTRANSFERASE"/>
    <property type="match status" value="1"/>
</dbReference>
<dbReference type="SUPFAM" id="SSF47831">
    <property type="entry name" value="Enzyme I of the PEP:sugar phosphotransferase system HPr-binding (sub)domain"/>
    <property type="match status" value="1"/>
</dbReference>
<dbReference type="SUPFAM" id="SSF52009">
    <property type="entry name" value="Phosphohistidine domain"/>
    <property type="match status" value="1"/>
</dbReference>
<dbReference type="InterPro" id="IPR008731">
    <property type="entry name" value="PTS_EIN"/>
</dbReference>
<dbReference type="PRINTS" id="PR01736">
    <property type="entry name" value="PHPHTRNFRASE"/>
</dbReference>
<name>A0ABY8FZQ3_9ACTO</name>
<keyword evidence="4" id="KW-0808">Transferase</keyword>
<organism evidence="12 13">
    <name type="scientific">Arcanobacterium canis</name>
    <dbReference type="NCBI Taxonomy" id="999183"/>
    <lineage>
        <taxon>Bacteria</taxon>
        <taxon>Bacillati</taxon>
        <taxon>Actinomycetota</taxon>
        <taxon>Actinomycetes</taxon>
        <taxon>Actinomycetales</taxon>
        <taxon>Actinomycetaceae</taxon>
        <taxon>Arcanobacterium</taxon>
    </lineage>
</organism>
<evidence type="ECO:0000256" key="7">
    <source>
        <dbReference type="ARBA" id="ARBA00022842"/>
    </source>
</evidence>
<dbReference type="Gene3D" id="1.10.274.10">
    <property type="entry name" value="PtsI, HPr-binding domain"/>
    <property type="match status" value="1"/>
</dbReference>
<dbReference type="EMBL" id="CP121208">
    <property type="protein sequence ID" value="WFM84009.1"/>
    <property type="molecule type" value="Genomic_DNA"/>
</dbReference>
<evidence type="ECO:0000256" key="1">
    <source>
        <dbReference type="ARBA" id="ARBA00001946"/>
    </source>
</evidence>
<evidence type="ECO:0000256" key="3">
    <source>
        <dbReference type="ARBA" id="ARBA00016544"/>
    </source>
</evidence>
<dbReference type="Pfam" id="PF00391">
    <property type="entry name" value="PEP-utilizers"/>
    <property type="match status" value="1"/>
</dbReference>
<evidence type="ECO:0000313" key="12">
    <source>
        <dbReference type="EMBL" id="WFM84009.1"/>
    </source>
</evidence>
<dbReference type="PANTHER" id="PTHR46244">
    <property type="entry name" value="PHOSPHOENOLPYRUVATE-PROTEIN PHOSPHOTRANSFERASE"/>
    <property type="match status" value="1"/>
</dbReference>
<feature type="domain" description="PEP-utilising enzyme mobile" evidence="9">
    <location>
        <begin position="151"/>
        <end position="221"/>
    </location>
</feature>
<evidence type="ECO:0000259" key="10">
    <source>
        <dbReference type="Pfam" id="PF02896"/>
    </source>
</evidence>
<dbReference type="InterPro" id="IPR036637">
    <property type="entry name" value="Phosphohistidine_dom_sf"/>
</dbReference>
<evidence type="ECO:0000256" key="8">
    <source>
        <dbReference type="ARBA" id="ARBA00033235"/>
    </source>
</evidence>
<dbReference type="InterPro" id="IPR040442">
    <property type="entry name" value="Pyrv_kinase-like_dom_sf"/>
</dbReference>
<evidence type="ECO:0000259" key="11">
    <source>
        <dbReference type="Pfam" id="PF05524"/>
    </source>
</evidence>
<keyword evidence="7" id="KW-0460">Magnesium</keyword>